<feature type="region of interest" description="Disordered" evidence="1">
    <location>
        <begin position="24"/>
        <end position="46"/>
    </location>
</feature>
<dbReference type="EMBL" id="WNKZ01000016">
    <property type="protein sequence ID" value="MTV52704.1"/>
    <property type="molecule type" value="Genomic_DNA"/>
</dbReference>
<dbReference type="Proteomes" id="UP000430634">
    <property type="component" value="Unassembled WGS sequence"/>
</dbReference>
<feature type="compositionally biased region" description="Pro residues" evidence="1">
    <location>
        <begin position="36"/>
        <end position="46"/>
    </location>
</feature>
<proteinExistence type="predicted"/>
<reference evidence="2 3" key="1">
    <citation type="submission" date="2019-11" db="EMBL/GenBank/DDBJ databases">
        <title>Type strains purchased from KCTC, JCM and DSMZ.</title>
        <authorList>
            <person name="Lu H."/>
        </authorList>
    </citation>
    <scope>NUCLEOTIDE SEQUENCE [LARGE SCALE GENOMIC DNA]</scope>
    <source>
        <strain evidence="2 3">KCTC 52429</strain>
    </source>
</reference>
<name>A0A6I3SUG9_9BURK</name>
<sequence>MSEPQHKPEVQHAIVWFAACLSGTTDNDVSSESPWPASPLPTPAPS</sequence>
<dbReference type="PROSITE" id="PS51257">
    <property type="entry name" value="PROKAR_LIPOPROTEIN"/>
    <property type="match status" value="1"/>
</dbReference>
<dbReference type="AlphaFoldDB" id="A0A6I3SUG9"/>
<organism evidence="2 3">
    <name type="scientific">Pseudoduganella buxea</name>
    <dbReference type="NCBI Taxonomy" id="1949069"/>
    <lineage>
        <taxon>Bacteria</taxon>
        <taxon>Pseudomonadati</taxon>
        <taxon>Pseudomonadota</taxon>
        <taxon>Betaproteobacteria</taxon>
        <taxon>Burkholderiales</taxon>
        <taxon>Oxalobacteraceae</taxon>
        <taxon>Telluria group</taxon>
        <taxon>Pseudoduganella</taxon>
    </lineage>
</organism>
<protein>
    <submittedName>
        <fullName evidence="2">Uncharacterized protein</fullName>
    </submittedName>
</protein>
<gene>
    <name evidence="2" type="ORF">GM672_08140</name>
</gene>
<comment type="caution">
    <text evidence="2">The sequence shown here is derived from an EMBL/GenBank/DDBJ whole genome shotgun (WGS) entry which is preliminary data.</text>
</comment>
<evidence type="ECO:0000313" key="2">
    <source>
        <dbReference type="EMBL" id="MTV52704.1"/>
    </source>
</evidence>
<evidence type="ECO:0000256" key="1">
    <source>
        <dbReference type="SAM" id="MobiDB-lite"/>
    </source>
</evidence>
<accession>A0A6I3SUG9</accession>
<dbReference type="RefSeq" id="WP_155470032.1">
    <property type="nucleotide sequence ID" value="NZ_BMKG01000025.1"/>
</dbReference>
<evidence type="ECO:0000313" key="3">
    <source>
        <dbReference type="Proteomes" id="UP000430634"/>
    </source>
</evidence>